<feature type="binding site" evidence="7">
    <location>
        <begin position="10"/>
        <end position="11"/>
    </location>
    <ligand>
        <name>substrate</name>
    </ligand>
</feature>
<reference evidence="8" key="2">
    <citation type="submission" date="2021-04" db="EMBL/GenBank/DDBJ databases">
        <authorList>
            <person name="Gilroy R."/>
        </authorList>
    </citation>
    <scope>NUCLEOTIDE SEQUENCE</scope>
    <source>
        <strain evidence="8">ChiGjej6B6-1540</strain>
    </source>
</reference>
<keyword evidence="6 7" id="KW-0961">Cell wall biogenesis/degradation</keyword>
<accession>A0A9D1UND4</accession>
<dbReference type="EMBL" id="DXGA01000089">
    <property type="protein sequence ID" value="HIW93718.1"/>
    <property type="molecule type" value="Genomic_DNA"/>
</dbReference>
<dbReference type="AlphaFoldDB" id="A0A9D1UND4"/>
<dbReference type="PROSITE" id="PS00924">
    <property type="entry name" value="ASP_GLU_RACEMASE_2"/>
    <property type="match status" value="1"/>
</dbReference>
<evidence type="ECO:0000256" key="1">
    <source>
        <dbReference type="ARBA" id="ARBA00001602"/>
    </source>
</evidence>
<evidence type="ECO:0000313" key="9">
    <source>
        <dbReference type="Proteomes" id="UP000824192"/>
    </source>
</evidence>
<dbReference type="InterPro" id="IPR033134">
    <property type="entry name" value="Asp/Glu_racemase_AS_2"/>
</dbReference>
<reference evidence="8" key="1">
    <citation type="journal article" date="2021" name="PeerJ">
        <title>Extensive microbial diversity within the chicken gut microbiome revealed by metagenomics and culture.</title>
        <authorList>
            <person name="Gilroy R."/>
            <person name="Ravi A."/>
            <person name="Getino M."/>
            <person name="Pursley I."/>
            <person name="Horton D.L."/>
            <person name="Alikhan N.F."/>
            <person name="Baker D."/>
            <person name="Gharbi K."/>
            <person name="Hall N."/>
            <person name="Watson M."/>
            <person name="Adriaenssens E.M."/>
            <person name="Foster-Nyarko E."/>
            <person name="Jarju S."/>
            <person name="Secka A."/>
            <person name="Antonio M."/>
            <person name="Oren A."/>
            <person name="Chaudhuri R.R."/>
            <person name="La Ragione R."/>
            <person name="Hildebrand F."/>
            <person name="Pallen M.J."/>
        </authorList>
    </citation>
    <scope>NUCLEOTIDE SEQUENCE</scope>
    <source>
        <strain evidence="8">ChiGjej6B6-1540</strain>
    </source>
</reference>
<keyword evidence="5 7" id="KW-0413">Isomerase</keyword>
<dbReference type="InterPro" id="IPR004391">
    <property type="entry name" value="Glu_race"/>
</dbReference>
<dbReference type="EC" id="5.1.1.3" evidence="2 7"/>
<dbReference type="PANTHER" id="PTHR21198:SF2">
    <property type="entry name" value="GLUTAMATE RACEMASE"/>
    <property type="match status" value="1"/>
</dbReference>
<evidence type="ECO:0000256" key="5">
    <source>
        <dbReference type="ARBA" id="ARBA00023235"/>
    </source>
</evidence>
<dbReference type="GO" id="GO:0009252">
    <property type="term" value="P:peptidoglycan biosynthetic process"/>
    <property type="evidence" value="ECO:0007669"/>
    <property type="project" value="UniProtKB-UniRule"/>
</dbReference>
<comment type="function">
    <text evidence="7">Provides the (R)-glutamate required for cell wall biosynthesis.</text>
</comment>
<name>A0A9D1UND4_9FIRM</name>
<proteinExistence type="inferred from homology"/>
<feature type="active site" description="Proton donor/acceptor" evidence="7">
    <location>
        <position position="186"/>
    </location>
</feature>
<comment type="caution">
    <text evidence="8">The sequence shown here is derived from an EMBL/GenBank/DDBJ whole genome shotgun (WGS) entry which is preliminary data.</text>
</comment>
<evidence type="ECO:0000256" key="7">
    <source>
        <dbReference type="HAMAP-Rule" id="MF_00258"/>
    </source>
</evidence>
<gene>
    <name evidence="7 8" type="primary">murI</name>
    <name evidence="8" type="ORF">H9868_04170</name>
</gene>
<feature type="binding site" evidence="7">
    <location>
        <begin position="42"/>
        <end position="43"/>
    </location>
    <ligand>
        <name>substrate</name>
    </ligand>
</feature>
<evidence type="ECO:0000256" key="3">
    <source>
        <dbReference type="ARBA" id="ARBA00022960"/>
    </source>
</evidence>
<dbReference type="InterPro" id="IPR015942">
    <property type="entry name" value="Asp/Glu/hydantoin_racemase"/>
</dbReference>
<organism evidence="8 9">
    <name type="scientific">Candidatus Flavonifractor merdipullorum</name>
    <dbReference type="NCBI Taxonomy" id="2838590"/>
    <lineage>
        <taxon>Bacteria</taxon>
        <taxon>Bacillati</taxon>
        <taxon>Bacillota</taxon>
        <taxon>Clostridia</taxon>
        <taxon>Eubacteriales</taxon>
        <taxon>Oscillospiraceae</taxon>
        <taxon>Flavonifractor</taxon>
    </lineage>
</organism>
<dbReference type="Pfam" id="PF01177">
    <property type="entry name" value="Asp_Glu_race"/>
    <property type="match status" value="1"/>
</dbReference>
<comment type="similarity">
    <text evidence="7">Belongs to the aspartate/glutamate racemases family.</text>
</comment>
<feature type="active site" description="Proton donor/acceptor" evidence="7">
    <location>
        <position position="73"/>
    </location>
</feature>
<dbReference type="GO" id="GO:0008881">
    <property type="term" value="F:glutamate racemase activity"/>
    <property type="evidence" value="ECO:0007669"/>
    <property type="project" value="UniProtKB-UniRule"/>
</dbReference>
<feature type="binding site" evidence="7">
    <location>
        <begin position="187"/>
        <end position="188"/>
    </location>
    <ligand>
        <name>substrate</name>
    </ligand>
</feature>
<keyword evidence="3 7" id="KW-0133">Cell shape</keyword>
<dbReference type="HAMAP" id="MF_00258">
    <property type="entry name" value="Glu_racemase"/>
    <property type="match status" value="1"/>
</dbReference>
<comment type="pathway">
    <text evidence="7">Cell wall biogenesis; peptidoglycan biosynthesis.</text>
</comment>
<dbReference type="Gene3D" id="3.40.50.1860">
    <property type="match status" value="2"/>
</dbReference>
<evidence type="ECO:0000256" key="2">
    <source>
        <dbReference type="ARBA" id="ARBA00013090"/>
    </source>
</evidence>
<comment type="caution">
    <text evidence="7">Lacks conserved residue(s) required for the propagation of feature annotation.</text>
</comment>
<comment type="catalytic activity">
    <reaction evidence="1 7">
        <text>L-glutamate = D-glutamate</text>
        <dbReference type="Rhea" id="RHEA:12813"/>
        <dbReference type="ChEBI" id="CHEBI:29985"/>
        <dbReference type="ChEBI" id="CHEBI:29986"/>
        <dbReference type="EC" id="5.1.1.3"/>
    </reaction>
</comment>
<evidence type="ECO:0000256" key="6">
    <source>
        <dbReference type="ARBA" id="ARBA00023316"/>
    </source>
</evidence>
<dbReference type="FunFam" id="3.40.50.1860:FF:000001">
    <property type="entry name" value="Glutamate racemase"/>
    <property type="match status" value="1"/>
</dbReference>
<dbReference type="Proteomes" id="UP000824192">
    <property type="component" value="Unassembled WGS sequence"/>
</dbReference>
<evidence type="ECO:0000256" key="4">
    <source>
        <dbReference type="ARBA" id="ARBA00022984"/>
    </source>
</evidence>
<dbReference type="NCBIfam" id="TIGR00067">
    <property type="entry name" value="glut_race"/>
    <property type="match status" value="1"/>
</dbReference>
<keyword evidence="4 7" id="KW-0573">Peptidoglycan synthesis</keyword>
<protein>
    <recommendedName>
        <fullName evidence="2 7">Glutamate racemase</fullName>
        <ecNumber evidence="2 7">5.1.1.3</ecNumber>
    </recommendedName>
</protein>
<evidence type="ECO:0000313" key="8">
    <source>
        <dbReference type="EMBL" id="HIW93718.1"/>
    </source>
</evidence>
<sequence>MDQRPIGVFDSGVGGLTTVRELKRLLPGEDIVYFGDTGRVPYGSRSRETIIKYARQDVAFLRTFDLKAIVIACGTVSTTALDLLREENPIPVLGVVEPAALAAAQATRSGVIGLIGTQATIRSGAYERYIAAANPAARVMAKACPLFVPLVENGRVNPGDIVIETVVEEYLSPLKEAGVDTLVLGCTHYPLLERVIGAFMGPDVTLINAGAEGAREACRALTASDALASRTAGESRYFVSDSTADFSRLATIFLQEDVTGQVKQVEIGAQILNHRLGIRNDTP</sequence>
<dbReference type="SUPFAM" id="SSF53681">
    <property type="entry name" value="Aspartate/glutamate racemase"/>
    <property type="match status" value="2"/>
</dbReference>
<dbReference type="PANTHER" id="PTHR21198">
    <property type="entry name" value="GLUTAMATE RACEMASE"/>
    <property type="match status" value="1"/>
</dbReference>
<dbReference type="InterPro" id="IPR001920">
    <property type="entry name" value="Asp/Glu_race"/>
</dbReference>
<dbReference type="GO" id="GO:0008360">
    <property type="term" value="P:regulation of cell shape"/>
    <property type="evidence" value="ECO:0007669"/>
    <property type="project" value="UniProtKB-KW"/>
</dbReference>
<dbReference type="GO" id="GO:0071555">
    <property type="term" value="P:cell wall organization"/>
    <property type="evidence" value="ECO:0007669"/>
    <property type="project" value="UniProtKB-KW"/>
</dbReference>